<keyword evidence="3" id="KW-1185">Reference proteome</keyword>
<sequence length="842" mass="93363">MDTIGQNFGLNEEDQERASVFQALIIPDKQNEADLKGNLIKNITRVCESVPPDGVGGYVWHREPPMICASEDESHPQGTMCVTMRVQGCVEDEWFMTYILRAITKQEPGICVRVEDEDGEFLLVEAAHKLPSWVRPENATNRVWIHDGNMHLVPLKYTSEMTEDGDQHSFLSVSQAVDLVRDPNVDTKVSDALQDAAFARIEAYPSAALEYQHRTLALVTKDVAKILLHFPQMIAEAVHALASRDAVSVRAAERAERFPVRPKNDAEIARDLVLIPIKMTKYLYAQLSHDRFFPPKTYGQQWQQAVEAYRIYLSGTAASSKIPQDKAVFGRWCDTGAKLTAGLELAWTNKSTRASNSSAQSGSSTYQPLLDSLTKLGYFGNEIPHSERWNQLADEARTLAPIHVDEQLIDSLRAMRRCLKTSENKSLEQLALPWNVSESRQAEDDESWLSTMPKELETLAESEKGVEDPMFDRLGSFMGKMNEFLEGEGDVEGALLQDDDMDDMDDADTDSNGDNDHGKGEMQSSDFQDTKNLSAEEKQRKINTLVAPVPLSEWGAKNSKPSKGDAVPNEGNKQDIQSSLPAPISSMQSHASNSGPSNRLKGFSSREHYEGDSDSEGSLMDDEQDTYEEREERRQMLDLDDPEQDMIKATDDPAEIDGVNMASEMDDFLDFTRKTLGLSEDDYARILQERETRGAYVPSSSSTRTTPPSKAPPSGTQSIETNSNQKLDSFDTVLDAMEHELHSKQTSSLSSTNTAMESENDQDDELNEEETELLQQLLATGGSLPASLERFASTHDLQNTDINALANFLDSLKAQQGHAGPVSNLAGRLGLGALPNDQPSSP</sequence>
<feature type="compositionally biased region" description="Acidic residues" evidence="1">
    <location>
        <begin position="758"/>
        <end position="772"/>
    </location>
</feature>
<feature type="compositionally biased region" description="Acidic residues" evidence="1">
    <location>
        <begin position="612"/>
        <end position="629"/>
    </location>
</feature>
<dbReference type="EMBL" id="CP119949">
    <property type="protein sequence ID" value="WFD01116.1"/>
    <property type="molecule type" value="Genomic_DNA"/>
</dbReference>
<feature type="compositionally biased region" description="Polar residues" evidence="1">
    <location>
        <begin position="715"/>
        <end position="727"/>
    </location>
</feature>
<feature type="compositionally biased region" description="Low complexity" evidence="1">
    <location>
        <begin position="698"/>
        <end position="714"/>
    </location>
</feature>
<evidence type="ECO:0000313" key="2">
    <source>
        <dbReference type="EMBL" id="WFD01116.1"/>
    </source>
</evidence>
<evidence type="ECO:0000313" key="3">
    <source>
        <dbReference type="Proteomes" id="UP001219567"/>
    </source>
</evidence>
<feature type="region of interest" description="Disordered" evidence="1">
    <location>
        <begin position="689"/>
        <end position="772"/>
    </location>
</feature>
<feature type="compositionally biased region" description="Acidic residues" evidence="1">
    <location>
        <begin position="498"/>
        <end position="513"/>
    </location>
</feature>
<feature type="compositionally biased region" description="Polar residues" evidence="1">
    <location>
        <begin position="744"/>
        <end position="757"/>
    </location>
</feature>
<feature type="compositionally biased region" description="Polar residues" evidence="1">
    <location>
        <begin position="574"/>
        <end position="597"/>
    </location>
</feature>
<protein>
    <submittedName>
        <fullName evidence="2">Uncharacterized protein</fullName>
    </submittedName>
</protein>
<dbReference type="Pfam" id="PF07093">
    <property type="entry name" value="SGT1"/>
    <property type="match status" value="1"/>
</dbReference>
<reference evidence="2 3" key="1">
    <citation type="submission" date="2023-03" db="EMBL/GenBank/DDBJ databases">
        <title>Mating type loci evolution in Malassezia.</title>
        <authorList>
            <person name="Coelho M.A."/>
        </authorList>
    </citation>
    <scope>NUCLEOTIDE SEQUENCE [LARGE SCALE GENOMIC DNA]</scope>
    <source>
        <strain evidence="2 3">CBS 9725</strain>
    </source>
</reference>
<dbReference type="GO" id="GO:0005634">
    <property type="term" value="C:nucleus"/>
    <property type="evidence" value="ECO:0007669"/>
    <property type="project" value="TreeGrafter"/>
</dbReference>
<feature type="compositionally biased region" description="Polar residues" evidence="1">
    <location>
        <begin position="522"/>
        <end position="533"/>
    </location>
</feature>
<dbReference type="AlphaFoldDB" id="A0AAJ5YVN7"/>
<dbReference type="InterPro" id="IPR010770">
    <property type="entry name" value="Ecd"/>
</dbReference>
<evidence type="ECO:0000256" key="1">
    <source>
        <dbReference type="SAM" id="MobiDB-lite"/>
    </source>
</evidence>
<accession>A0AAJ5YVN7</accession>
<dbReference type="PANTHER" id="PTHR13060:SF0">
    <property type="entry name" value="PROTEIN ECDYSONELESS HOMOLOG"/>
    <property type="match status" value="1"/>
</dbReference>
<proteinExistence type="predicted"/>
<organism evidence="2 3">
    <name type="scientific">Malassezia yamatoensis</name>
    <dbReference type="NCBI Taxonomy" id="253288"/>
    <lineage>
        <taxon>Eukaryota</taxon>
        <taxon>Fungi</taxon>
        <taxon>Dikarya</taxon>
        <taxon>Basidiomycota</taxon>
        <taxon>Ustilaginomycotina</taxon>
        <taxon>Malasseziomycetes</taxon>
        <taxon>Malasseziales</taxon>
        <taxon>Malasseziaceae</taxon>
        <taxon>Malassezia</taxon>
    </lineage>
</organism>
<name>A0AAJ5YVN7_9BASI</name>
<gene>
    <name evidence="2" type="ORF">MYAM1_003877</name>
</gene>
<dbReference type="Proteomes" id="UP001219567">
    <property type="component" value="Chromosome 7"/>
</dbReference>
<dbReference type="PANTHER" id="PTHR13060">
    <property type="entry name" value="SGT1 PROTEIN HSGT1 SUPPRESSOR OF GCR2"/>
    <property type="match status" value="1"/>
</dbReference>
<feature type="region of interest" description="Disordered" evidence="1">
    <location>
        <begin position="498"/>
        <end position="648"/>
    </location>
</feature>